<evidence type="ECO:0000256" key="2">
    <source>
        <dbReference type="ARBA" id="ARBA00022630"/>
    </source>
</evidence>
<dbReference type="SUPFAM" id="SSF54292">
    <property type="entry name" value="2Fe-2S ferredoxin-like"/>
    <property type="match status" value="1"/>
</dbReference>
<dbReference type="InterPro" id="IPR017938">
    <property type="entry name" value="Riboflavin_synthase-like_b-brl"/>
</dbReference>
<dbReference type="Gene3D" id="2.40.30.10">
    <property type="entry name" value="Translation factors"/>
    <property type="match status" value="1"/>
</dbReference>
<dbReference type="Proteomes" id="UP000186104">
    <property type="component" value="Chromosome"/>
</dbReference>
<evidence type="ECO:0000256" key="3">
    <source>
        <dbReference type="ARBA" id="ARBA00022714"/>
    </source>
</evidence>
<dbReference type="CDD" id="cd00207">
    <property type="entry name" value="fer2"/>
    <property type="match status" value="1"/>
</dbReference>
<dbReference type="InterPro" id="IPR039261">
    <property type="entry name" value="FNR_nucleotide-bd"/>
</dbReference>
<dbReference type="InterPro" id="IPR001041">
    <property type="entry name" value="2Fe-2S_ferredoxin-type"/>
</dbReference>
<dbReference type="PROSITE" id="PS00197">
    <property type="entry name" value="2FE2S_FER_1"/>
    <property type="match status" value="1"/>
</dbReference>
<gene>
    <name evidence="10" type="ORF">BJL86_2513</name>
</gene>
<feature type="domain" description="FAD-binding FR-type" evidence="9">
    <location>
        <begin position="46"/>
        <end position="150"/>
    </location>
</feature>
<dbReference type="PANTHER" id="PTHR47354">
    <property type="entry name" value="NADH OXIDOREDUCTASE HCR"/>
    <property type="match status" value="1"/>
</dbReference>
<keyword evidence="6" id="KW-0408">Iron</keyword>
<evidence type="ECO:0000259" key="9">
    <source>
        <dbReference type="PROSITE" id="PS51384"/>
    </source>
</evidence>
<keyword evidence="10" id="KW-0223">Dioxygenase</keyword>
<dbReference type="PANTHER" id="PTHR47354:SF1">
    <property type="entry name" value="CARNITINE MONOOXYGENASE REDUCTASE SUBUNIT"/>
    <property type="match status" value="1"/>
</dbReference>
<dbReference type="RefSeq" id="WP_231887292.1">
    <property type="nucleotide sequence ID" value="NZ_CP015961.1"/>
</dbReference>
<dbReference type="InterPro" id="IPR012675">
    <property type="entry name" value="Beta-grasp_dom_sf"/>
</dbReference>
<evidence type="ECO:0000256" key="1">
    <source>
        <dbReference type="ARBA" id="ARBA00001974"/>
    </source>
</evidence>
<dbReference type="EMBL" id="CP015961">
    <property type="protein sequence ID" value="ANI93276.1"/>
    <property type="molecule type" value="Genomic_DNA"/>
</dbReference>
<evidence type="ECO:0000313" key="10">
    <source>
        <dbReference type="EMBL" id="ANI93276.1"/>
    </source>
</evidence>
<evidence type="ECO:0000256" key="6">
    <source>
        <dbReference type="ARBA" id="ARBA00023004"/>
    </source>
</evidence>
<proteinExistence type="predicted"/>
<keyword evidence="2" id="KW-0285">Flavoprotein</keyword>
<dbReference type="GO" id="GO:0051213">
    <property type="term" value="F:dioxygenase activity"/>
    <property type="evidence" value="ECO:0007669"/>
    <property type="project" value="UniProtKB-KW"/>
</dbReference>
<keyword evidence="3" id="KW-0001">2Fe-2S</keyword>
<evidence type="ECO:0000256" key="4">
    <source>
        <dbReference type="ARBA" id="ARBA00022723"/>
    </source>
</evidence>
<keyword evidence="7" id="KW-0411">Iron-sulfur</keyword>
<dbReference type="SUPFAM" id="SSF52343">
    <property type="entry name" value="Ferredoxin reductase-like, C-terminal NADP-linked domain"/>
    <property type="match status" value="1"/>
</dbReference>
<keyword evidence="5" id="KW-0560">Oxidoreductase</keyword>
<dbReference type="STRING" id="499555.BJL86_2513"/>
<dbReference type="Pfam" id="PF00111">
    <property type="entry name" value="Fer2"/>
    <property type="match status" value="1"/>
</dbReference>
<dbReference type="InterPro" id="IPR017927">
    <property type="entry name" value="FAD-bd_FR_type"/>
</dbReference>
<name>A0A173LLY8_9ACTN</name>
<evidence type="ECO:0000256" key="5">
    <source>
        <dbReference type="ARBA" id="ARBA00023002"/>
    </source>
</evidence>
<protein>
    <submittedName>
        <fullName evidence="10">Phthalate dioxygenase reductase</fullName>
    </submittedName>
</protein>
<sequence>MTKSAGTRVTAAMRMFDIAADGYRQVFARSPLAPMLSRPSPVRRTGYDIPVTVTRVRRQAPDVVSFELTPDSGNPVPLWRPGAHLDVFLPSGLQRSYSLCGDPEDRSHFRIAVRRISAEAGGEGGSVQMHALAEGDRLTVRGPRNAFPFRQTENYFFIAGGIGITPILPMVRHSEREGANWKLAFLGRSRDSLPFLDELAEIDAGRGRVEVRTDDELGPPYIPEVLAGADAASAVYMCGPPSLMDTARMVLPDVDPAATLHTERFSPPEVVGGKPFTLLIAGSSEKVQVAANETTLDAIRRVEPGVSYSCRQGFCSSCMTRVISGEVDHRDHRLTDSERSEYMLTCVSRAAGSTLTVDLNNEGRLLP</sequence>
<dbReference type="AlphaFoldDB" id="A0A173LLY8"/>
<dbReference type="PROSITE" id="PS51384">
    <property type="entry name" value="FAD_FR"/>
    <property type="match status" value="1"/>
</dbReference>
<feature type="domain" description="2Fe-2S ferredoxin-type" evidence="8">
    <location>
        <begin position="274"/>
        <end position="363"/>
    </location>
</feature>
<keyword evidence="4" id="KW-0479">Metal-binding</keyword>
<organism evidence="10 11">
    <name type="scientific">Dietzia timorensis</name>
    <dbReference type="NCBI Taxonomy" id="499555"/>
    <lineage>
        <taxon>Bacteria</taxon>
        <taxon>Bacillati</taxon>
        <taxon>Actinomycetota</taxon>
        <taxon>Actinomycetes</taxon>
        <taxon>Mycobacteriales</taxon>
        <taxon>Dietziaceae</taxon>
        <taxon>Dietzia</taxon>
    </lineage>
</organism>
<dbReference type="InterPro" id="IPR006058">
    <property type="entry name" value="2Fe2S_fd_BS"/>
</dbReference>
<dbReference type="CDD" id="cd06185">
    <property type="entry name" value="PDR_like"/>
    <property type="match status" value="1"/>
</dbReference>
<dbReference type="PRINTS" id="PR00409">
    <property type="entry name" value="PHDIOXRDTASE"/>
</dbReference>
<evidence type="ECO:0000259" key="8">
    <source>
        <dbReference type="PROSITE" id="PS51085"/>
    </source>
</evidence>
<dbReference type="GO" id="GO:0046872">
    <property type="term" value="F:metal ion binding"/>
    <property type="evidence" value="ECO:0007669"/>
    <property type="project" value="UniProtKB-KW"/>
</dbReference>
<dbReference type="Gene3D" id="3.10.20.30">
    <property type="match status" value="1"/>
</dbReference>
<dbReference type="GO" id="GO:0051537">
    <property type="term" value="F:2 iron, 2 sulfur cluster binding"/>
    <property type="evidence" value="ECO:0007669"/>
    <property type="project" value="UniProtKB-KW"/>
</dbReference>
<dbReference type="SUPFAM" id="SSF63380">
    <property type="entry name" value="Riboflavin synthase domain-like"/>
    <property type="match status" value="1"/>
</dbReference>
<accession>A0A173LLY8</accession>
<evidence type="ECO:0000256" key="7">
    <source>
        <dbReference type="ARBA" id="ARBA00023014"/>
    </source>
</evidence>
<dbReference type="InterPro" id="IPR050415">
    <property type="entry name" value="MRET"/>
</dbReference>
<reference evidence="10 11" key="1">
    <citation type="submission" date="2016-06" db="EMBL/GenBank/DDBJ databases">
        <title>Complete genome sequence of a saline-alkali tolerant type strain Dietzia timorensis ID05-A0528T.</title>
        <authorList>
            <person name="Wu X."/>
        </authorList>
    </citation>
    <scope>NUCLEOTIDE SEQUENCE [LARGE SCALE GENOMIC DNA]</scope>
    <source>
        <strain evidence="10 11">ID05-A0528</strain>
    </source>
</reference>
<dbReference type="Gene3D" id="3.40.50.80">
    <property type="entry name" value="Nucleotide-binding domain of ferredoxin-NADP reductase (FNR) module"/>
    <property type="match status" value="1"/>
</dbReference>
<dbReference type="PROSITE" id="PS51085">
    <property type="entry name" value="2FE2S_FER_2"/>
    <property type="match status" value="1"/>
</dbReference>
<dbReference type="InterPro" id="IPR036010">
    <property type="entry name" value="2Fe-2S_ferredoxin-like_sf"/>
</dbReference>
<dbReference type="KEGG" id="dtm:BJL86_2513"/>
<evidence type="ECO:0000313" key="11">
    <source>
        <dbReference type="Proteomes" id="UP000186104"/>
    </source>
</evidence>
<comment type="cofactor">
    <cofactor evidence="1">
        <name>FAD</name>
        <dbReference type="ChEBI" id="CHEBI:57692"/>
    </cofactor>
</comment>
<keyword evidence="11" id="KW-1185">Reference proteome</keyword>